<comment type="caution">
    <text evidence="2">The sequence shown here is derived from an EMBL/GenBank/DDBJ whole genome shotgun (WGS) entry which is preliminary data.</text>
</comment>
<dbReference type="PANTHER" id="PTHR33116">
    <property type="entry name" value="REVERSE TRANSCRIPTASE ZINC-BINDING DOMAIN-CONTAINING PROTEIN-RELATED-RELATED"/>
    <property type="match status" value="1"/>
</dbReference>
<protein>
    <recommendedName>
        <fullName evidence="1">Reverse transcriptase domain-containing protein</fullName>
    </recommendedName>
</protein>
<dbReference type="InterPro" id="IPR036691">
    <property type="entry name" value="Endo/exonu/phosph_ase_sf"/>
</dbReference>
<gene>
    <name evidence="2" type="ORF">CXB51_036001</name>
</gene>
<dbReference type="CDD" id="cd01650">
    <property type="entry name" value="RT_nLTR_like"/>
    <property type="match status" value="1"/>
</dbReference>
<keyword evidence="3" id="KW-1185">Reference proteome</keyword>
<organism evidence="2 3">
    <name type="scientific">Gossypium anomalum</name>
    <dbReference type="NCBI Taxonomy" id="47600"/>
    <lineage>
        <taxon>Eukaryota</taxon>
        <taxon>Viridiplantae</taxon>
        <taxon>Streptophyta</taxon>
        <taxon>Embryophyta</taxon>
        <taxon>Tracheophyta</taxon>
        <taxon>Spermatophyta</taxon>
        <taxon>Magnoliopsida</taxon>
        <taxon>eudicotyledons</taxon>
        <taxon>Gunneridae</taxon>
        <taxon>Pentapetalae</taxon>
        <taxon>rosids</taxon>
        <taxon>malvids</taxon>
        <taxon>Malvales</taxon>
        <taxon>Malvaceae</taxon>
        <taxon>Malvoideae</taxon>
        <taxon>Gossypium</taxon>
    </lineage>
</organism>
<proteinExistence type="predicted"/>
<dbReference type="InterPro" id="IPR000477">
    <property type="entry name" value="RT_dom"/>
</dbReference>
<evidence type="ECO:0000259" key="1">
    <source>
        <dbReference type="PROSITE" id="PS50878"/>
    </source>
</evidence>
<dbReference type="PANTHER" id="PTHR33116:SF75">
    <property type="entry name" value="RIBONUCLEASE H PROTEIN"/>
    <property type="match status" value="1"/>
</dbReference>
<dbReference type="EMBL" id="JAHUZN010000013">
    <property type="protein sequence ID" value="KAG8473852.1"/>
    <property type="molecule type" value="Genomic_DNA"/>
</dbReference>
<dbReference type="InterPro" id="IPR005135">
    <property type="entry name" value="Endo/exonuclease/phosphatase"/>
</dbReference>
<name>A0A8J5Y390_9ROSI</name>
<accession>A0A8J5Y390</accession>
<dbReference type="SUPFAM" id="SSF56672">
    <property type="entry name" value="DNA/RNA polymerases"/>
    <property type="match status" value="1"/>
</dbReference>
<sequence length="1162" mass="132407">MEMLISTSQVKKIDEMVLLEVGDVRFPVNVRELGWSEDIKNYVLKKDENQMVVEESVSESKPKVVSVLEKGRDGTQIVSSVSLTDKVIENVSVENACQGLSGELNIEDTSVGLEAEVELGVSRFHNSLDRACEDITNMGLASGLGLSKGQDGLAIVEQRVGFPKSDGHSLGGEILPVVVQSTQGENFNAVIPETEDQGFYGVRSSKQIQRRDRSRRKVKSSVASGSEDKVVNLSLSDSDLSNRRKVILREARQTWEVGKKLGLKVQGHEGDVIEKIMRLEEQQGLGTNGKVKAINRLVKSQGVNVCFLQETKLIDVSGVLVRRIWGDDNFDFRFVAAMGRSGGFITIWDKSSFIMKKEYCSNRFIVLEGIWCIEGWEGVLINVYAPNLLSEQKIFWEEILKVRKRSIKFWVMGGDFNAIRNKSERSNCVGLLRGSKDFLNFIENCNLVDLPLLGRKFTWHGPDNKKSRLDRVLVDEVWLEKIEDFQQQGLNRFISDHIPILLSPGSTDWGPRPFKFFNVWVQNQECMSIIRNEWGSIGYLNGKVSGKLKKLKGVLRKWNGEERYTLGRRVNEIEARIRSLDECSDVRDLSELESEELKNLNLELGVFSRFKESIWRQKSRMTWLKAGDSNTAFFHRAVKFKVKITIVYGMKFGNEWLSDPKALKVKMFNFFKNHFSCHSRKWNMDLDLDFKRLRDIDVASLEKPFSMEEIKEAVWSYDENKAPGPDGFNLCFFRKCWEVVKDDLFEMMAKFFNSGKLEKSINSSFIPLIPKNDNPQDILEFRPIYLVSSLYKIVAKVLARRVRVVIGEVIRSKGGAGEYLLFKLDFAKAYDCVRWDFLELILLKMGFGERWTGWMVECVSSARAVVLVNGAVTNEFRLHRGLRQGDHLSPFLFILVTEVLHLLFEKAEELGMIEGVKDILPGQSISHLQFADDTILFLRVEEAVVRNSKYILRCFDLFSGLSINFGKSCLVGFGVDQEFLCRMAAICKCKIGVLPFNYLGIPLGADPRKISSWNGIGDRVERKLSGWKSRSLSWAGRVVLINSVLSSLPIYFMSLFQAPVGVINKIDKIRRNFLWGSVGGRRKLAKVKWKQICMPKVKGGAGVVDLRVKNKSLMAKWIWRFAMDKDVLWRRIIAAKYGTTVQNWRVEQVRESVTYEEGLAPS</sequence>
<reference evidence="2 3" key="1">
    <citation type="journal article" date="2021" name="bioRxiv">
        <title>The Gossypium anomalum genome as a resource for cotton improvement and evolutionary analysis of hybrid incompatibility.</title>
        <authorList>
            <person name="Grover C.E."/>
            <person name="Yuan D."/>
            <person name="Arick M.A."/>
            <person name="Miller E.R."/>
            <person name="Hu G."/>
            <person name="Peterson D.G."/>
            <person name="Wendel J.F."/>
            <person name="Udall J.A."/>
        </authorList>
    </citation>
    <scope>NUCLEOTIDE SEQUENCE [LARGE SCALE GENOMIC DNA]</scope>
    <source>
        <strain evidence="2">JFW-Udall</strain>
        <tissue evidence="2">Leaf</tissue>
    </source>
</reference>
<feature type="domain" description="Reverse transcriptase" evidence="1">
    <location>
        <begin position="750"/>
        <end position="1003"/>
    </location>
</feature>
<dbReference type="Gene3D" id="3.60.10.10">
    <property type="entry name" value="Endonuclease/exonuclease/phosphatase"/>
    <property type="match status" value="1"/>
</dbReference>
<dbReference type="Pfam" id="PF03372">
    <property type="entry name" value="Exo_endo_phos"/>
    <property type="match status" value="1"/>
</dbReference>
<dbReference type="InterPro" id="IPR043502">
    <property type="entry name" value="DNA/RNA_pol_sf"/>
</dbReference>
<dbReference type="SUPFAM" id="SSF56219">
    <property type="entry name" value="DNase I-like"/>
    <property type="match status" value="1"/>
</dbReference>
<dbReference type="AlphaFoldDB" id="A0A8J5Y390"/>
<dbReference type="GO" id="GO:0003824">
    <property type="term" value="F:catalytic activity"/>
    <property type="evidence" value="ECO:0007669"/>
    <property type="project" value="InterPro"/>
</dbReference>
<dbReference type="PROSITE" id="PS50878">
    <property type="entry name" value="RT_POL"/>
    <property type="match status" value="1"/>
</dbReference>
<dbReference type="Pfam" id="PF00078">
    <property type="entry name" value="RVT_1"/>
    <property type="match status" value="1"/>
</dbReference>
<dbReference type="OrthoDB" id="1702117at2759"/>
<dbReference type="Proteomes" id="UP000701853">
    <property type="component" value="Chromosome 13"/>
</dbReference>
<evidence type="ECO:0000313" key="2">
    <source>
        <dbReference type="EMBL" id="KAG8473852.1"/>
    </source>
</evidence>
<evidence type="ECO:0000313" key="3">
    <source>
        <dbReference type="Proteomes" id="UP000701853"/>
    </source>
</evidence>